<dbReference type="EMBL" id="WKLC01000029">
    <property type="protein sequence ID" value="MSE13941.1"/>
    <property type="molecule type" value="Genomic_DNA"/>
</dbReference>
<dbReference type="AlphaFoldDB" id="A0A7X2MIZ8"/>
<evidence type="ECO:0000313" key="2">
    <source>
        <dbReference type="Proteomes" id="UP000461948"/>
    </source>
</evidence>
<comment type="caution">
    <text evidence="1">The sequence shown here is derived from an EMBL/GenBank/DDBJ whole genome shotgun (WGS) entry which is preliminary data.</text>
</comment>
<evidence type="ECO:0008006" key="3">
    <source>
        <dbReference type="Google" id="ProtNLM"/>
    </source>
</evidence>
<gene>
    <name evidence="1" type="ORF">GKC49_01875</name>
</gene>
<accession>A0A7X2MIZ8</accession>
<protein>
    <recommendedName>
        <fullName evidence="3">RTX-I toxin determinant B</fullName>
    </recommendedName>
</protein>
<dbReference type="SUPFAM" id="SSF52540">
    <property type="entry name" value="P-loop containing nucleoside triphosphate hydrolases"/>
    <property type="match status" value="1"/>
</dbReference>
<dbReference type="Gene3D" id="3.40.50.300">
    <property type="entry name" value="P-loop containing nucleotide triphosphate hydrolases"/>
    <property type="match status" value="1"/>
</dbReference>
<evidence type="ECO:0000313" key="1">
    <source>
        <dbReference type="EMBL" id="MSE13941.1"/>
    </source>
</evidence>
<name>A0A7X2MIZ8_ENTAG</name>
<proteinExistence type="predicted"/>
<organism evidence="1 2">
    <name type="scientific">Enterobacter agglomerans</name>
    <name type="common">Erwinia herbicola</name>
    <name type="synonym">Pantoea agglomerans</name>
    <dbReference type="NCBI Taxonomy" id="549"/>
    <lineage>
        <taxon>Bacteria</taxon>
        <taxon>Pseudomonadati</taxon>
        <taxon>Pseudomonadota</taxon>
        <taxon>Gammaproteobacteria</taxon>
        <taxon>Enterobacterales</taxon>
        <taxon>Erwiniaceae</taxon>
        <taxon>Pantoea</taxon>
        <taxon>Pantoea agglomerans group</taxon>
    </lineage>
</organism>
<dbReference type="Proteomes" id="UP000461948">
    <property type="component" value="Unassembled WGS sequence"/>
</dbReference>
<dbReference type="InterPro" id="IPR027417">
    <property type="entry name" value="P-loop_NTPase"/>
</dbReference>
<reference evidence="1 2" key="1">
    <citation type="submission" date="2019-11" db="EMBL/GenBank/DDBJ databases">
        <title>Draft Genome Sequence of Plant Growth-Promoting Rhizosphere-Associated Bacteria.</title>
        <authorList>
            <person name="Vasilyev I.Y."/>
            <person name="Radchenko V."/>
            <person name="Ilnitskaya E.V."/>
        </authorList>
    </citation>
    <scope>NUCLEOTIDE SEQUENCE [LARGE SCALE GENOMIC DNA]</scope>
    <source>
        <strain evidence="1 2">VRA_MhP_f</strain>
    </source>
</reference>
<sequence>MGSERTILQALIPAMEGRTVIIVTHRPAVLKYVDRVIVMDEGIKVADGPREEIIGLLNSGKIPAASVLRNAAKHAGVEISTERQPQSGEVTV</sequence>